<proteinExistence type="predicted"/>
<name>A0A147K7W7_9BACI</name>
<accession>A0A147K7W7</accession>
<feature type="region of interest" description="Disordered" evidence="1">
    <location>
        <begin position="18"/>
        <end position="54"/>
    </location>
</feature>
<evidence type="ECO:0008006" key="4">
    <source>
        <dbReference type="Google" id="ProtNLM"/>
    </source>
</evidence>
<dbReference type="AlphaFoldDB" id="A0A147K7W7"/>
<evidence type="ECO:0000256" key="1">
    <source>
        <dbReference type="SAM" id="MobiDB-lite"/>
    </source>
</evidence>
<comment type="caution">
    <text evidence="2">The sequence shown here is derived from an EMBL/GenBank/DDBJ whole genome shotgun (WGS) entry which is preliminary data.</text>
</comment>
<evidence type="ECO:0000313" key="2">
    <source>
        <dbReference type="EMBL" id="KUP06210.1"/>
    </source>
</evidence>
<dbReference type="Proteomes" id="UP000074108">
    <property type="component" value="Unassembled WGS sequence"/>
</dbReference>
<evidence type="ECO:0000313" key="3">
    <source>
        <dbReference type="Proteomes" id="UP000074108"/>
    </source>
</evidence>
<dbReference type="Pfam" id="PF12685">
    <property type="entry name" value="SpoIIIAH"/>
    <property type="match status" value="1"/>
</dbReference>
<reference evidence="2 3" key="1">
    <citation type="journal article" date="2016" name="Front. Microbiol.">
        <title>Microevolution Analysis of Bacillus coahuilensis Unveils Differences in Phosphorus Acquisition Strategies and Their Regulation.</title>
        <authorList>
            <person name="Gomez-Lunar Z."/>
            <person name="Hernandez-Gonzalez I."/>
            <person name="Rodriguez-Torres M.D."/>
            <person name="Souza V."/>
            <person name="Olmedo-Alvarez G."/>
        </authorList>
    </citation>
    <scope>NUCLEOTIDE SEQUENCE [LARGE SCALE GENOMIC DNA]</scope>
    <source>
        <strain evidence="3">p1.1.43</strain>
    </source>
</reference>
<dbReference type="EMBL" id="LDYG01000030">
    <property type="protein sequence ID" value="KUP06210.1"/>
    <property type="molecule type" value="Genomic_DNA"/>
</dbReference>
<protein>
    <recommendedName>
        <fullName evidence="4">Stage III sporulation protein AH</fullName>
    </recommendedName>
</protein>
<dbReference type="Gene3D" id="1.10.287.4300">
    <property type="entry name" value="Stage III sporulation protein AH-like"/>
    <property type="match status" value="1"/>
</dbReference>
<keyword evidence="3" id="KW-1185">Reference proteome</keyword>
<feature type="compositionally biased region" description="Acidic residues" evidence="1">
    <location>
        <begin position="28"/>
        <end position="49"/>
    </location>
</feature>
<dbReference type="InterPro" id="IPR038503">
    <property type="entry name" value="SpoIIIAH_sf"/>
</dbReference>
<dbReference type="InterPro" id="IPR024232">
    <property type="entry name" value="SpoIIIAH"/>
</dbReference>
<gene>
    <name evidence="2" type="ORF">Q75_09600</name>
</gene>
<dbReference type="STRING" id="1150625.Q75_09600"/>
<sequence length="177" mass="19411">MLSLVVVLSVFYVTSPTEPTNMLSVGTSEEEGKENTEGSEGEEGTDEEASASGEEVVMSGDDAFAQMRLDMTIQRDKMREDLTAVVASADVTAEDKNAAYDKMQELTEVATKESYLEMMIKTLGYDDALVRALESEVKVTVKATEQSTAEANKIIQLVKDEMGSLYRVAVEFQPIEQ</sequence>
<organism evidence="2 3">
    <name type="scientific">Bacillus coahuilensis p1.1.43</name>
    <dbReference type="NCBI Taxonomy" id="1150625"/>
    <lineage>
        <taxon>Bacteria</taxon>
        <taxon>Bacillati</taxon>
        <taxon>Bacillota</taxon>
        <taxon>Bacilli</taxon>
        <taxon>Bacillales</taxon>
        <taxon>Bacillaceae</taxon>
        <taxon>Bacillus</taxon>
    </lineage>
</organism>
<dbReference type="PATRIC" id="fig|1150625.3.peg.2040"/>